<dbReference type="PANTHER" id="PTHR36923">
    <property type="entry name" value="FERREDOXIN"/>
    <property type="match status" value="1"/>
</dbReference>
<dbReference type="InterPro" id="IPR017900">
    <property type="entry name" value="4Fe4S_Fe_S_CS"/>
</dbReference>
<dbReference type="SUPFAM" id="SSF54862">
    <property type="entry name" value="4Fe-4S ferredoxins"/>
    <property type="match status" value="1"/>
</dbReference>
<organism evidence="8 9">
    <name type="scientific">bacterium (Candidatus Gribaldobacteria) CG10_big_fil_rev_8_21_14_0_10_37_46</name>
    <dbReference type="NCBI Taxonomy" id="2014276"/>
    <lineage>
        <taxon>Bacteria</taxon>
        <taxon>Candidatus Gribaldobacteria</taxon>
    </lineage>
</organism>
<accession>A0A2H0UY42</accession>
<dbReference type="PANTHER" id="PTHR36923:SF3">
    <property type="entry name" value="FERREDOXIN"/>
    <property type="match status" value="1"/>
</dbReference>
<evidence type="ECO:0000256" key="6">
    <source>
        <dbReference type="RuleBase" id="RU368020"/>
    </source>
</evidence>
<comment type="function">
    <text evidence="6">Ferredoxins are iron-sulfur proteins that transfer electrons in a wide variety of metabolic reactions.</text>
</comment>
<dbReference type="GO" id="GO:0051536">
    <property type="term" value="F:iron-sulfur cluster binding"/>
    <property type="evidence" value="ECO:0007669"/>
    <property type="project" value="UniProtKB-KW"/>
</dbReference>
<evidence type="ECO:0000313" key="8">
    <source>
        <dbReference type="EMBL" id="PIR91020.1"/>
    </source>
</evidence>
<comment type="caution">
    <text evidence="8">The sequence shown here is derived from an EMBL/GenBank/DDBJ whole genome shotgun (WGS) entry which is preliminary data.</text>
</comment>
<dbReference type="AlphaFoldDB" id="A0A2H0UY42"/>
<dbReference type="Proteomes" id="UP000230882">
    <property type="component" value="Unassembled WGS sequence"/>
</dbReference>
<proteinExistence type="predicted"/>
<evidence type="ECO:0000256" key="5">
    <source>
        <dbReference type="ARBA" id="ARBA00023014"/>
    </source>
</evidence>
<reference evidence="9" key="1">
    <citation type="submission" date="2017-09" db="EMBL/GenBank/DDBJ databases">
        <title>Depth-based differentiation of microbial function through sediment-hosted aquifers and enrichment of novel symbionts in the deep terrestrial subsurface.</title>
        <authorList>
            <person name="Probst A.J."/>
            <person name="Ladd B."/>
            <person name="Jarett J.K."/>
            <person name="Geller-Mcgrath D.E."/>
            <person name="Sieber C.M.K."/>
            <person name="Emerson J.B."/>
            <person name="Anantharaman K."/>
            <person name="Thomas B.C."/>
            <person name="Malmstrom R."/>
            <person name="Stieglmeier M."/>
            <person name="Klingl A."/>
            <person name="Woyke T."/>
            <person name="Ryan C.M."/>
            <person name="Banfield J.F."/>
        </authorList>
    </citation>
    <scope>NUCLEOTIDE SEQUENCE [LARGE SCALE GENOMIC DNA]</scope>
</reference>
<evidence type="ECO:0000256" key="3">
    <source>
        <dbReference type="ARBA" id="ARBA00022982"/>
    </source>
</evidence>
<dbReference type="InterPro" id="IPR001080">
    <property type="entry name" value="3Fe4S_ferredoxin"/>
</dbReference>
<dbReference type="InterPro" id="IPR051269">
    <property type="entry name" value="Fe-S_cluster_ET"/>
</dbReference>
<dbReference type="PRINTS" id="PR00352">
    <property type="entry name" value="3FE4SFRDOXIN"/>
</dbReference>
<dbReference type="EMBL" id="PFAU01000035">
    <property type="protein sequence ID" value="PIR91020.1"/>
    <property type="molecule type" value="Genomic_DNA"/>
</dbReference>
<dbReference type="InterPro" id="IPR017896">
    <property type="entry name" value="4Fe4S_Fe-S-bd"/>
</dbReference>
<name>A0A2H0UY42_9BACT</name>
<sequence>MKIIHEKSKCIGCGSCVALCPKFFEIDEEGIAHLKGSQLDSKTKEEILEIPKPECVKEAAEVCPVECIKILS</sequence>
<evidence type="ECO:0000313" key="9">
    <source>
        <dbReference type="Proteomes" id="UP000230882"/>
    </source>
</evidence>
<keyword evidence="1 6" id="KW-0813">Transport</keyword>
<keyword evidence="4 6" id="KW-0408">Iron</keyword>
<dbReference type="PROSITE" id="PS51379">
    <property type="entry name" value="4FE4S_FER_2"/>
    <property type="match status" value="1"/>
</dbReference>
<dbReference type="GO" id="GO:0005506">
    <property type="term" value="F:iron ion binding"/>
    <property type="evidence" value="ECO:0007669"/>
    <property type="project" value="UniProtKB-UniRule"/>
</dbReference>
<gene>
    <name evidence="8" type="ORF">COU02_01430</name>
</gene>
<dbReference type="Pfam" id="PF13459">
    <property type="entry name" value="Fer4_15"/>
    <property type="match status" value="1"/>
</dbReference>
<evidence type="ECO:0000256" key="2">
    <source>
        <dbReference type="ARBA" id="ARBA00022723"/>
    </source>
</evidence>
<keyword evidence="2 6" id="KW-0479">Metal-binding</keyword>
<keyword evidence="3 6" id="KW-0249">Electron transport</keyword>
<evidence type="ECO:0000259" key="7">
    <source>
        <dbReference type="PROSITE" id="PS51379"/>
    </source>
</evidence>
<dbReference type="Gene3D" id="3.30.70.20">
    <property type="match status" value="1"/>
</dbReference>
<dbReference type="GO" id="GO:0009055">
    <property type="term" value="F:electron transfer activity"/>
    <property type="evidence" value="ECO:0007669"/>
    <property type="project" value="UniProtKB-UniRule"/>
</dbReference>
<evidence type="ECO:0000256" key="4">
    <source>
        <dbReference type="ARBA" id="ARBA00023004"/>
    </source>
</evidence>
<protein>
    <recommendedName>
        <fullName evidence="6">Ferredoxin</fullName>
    </recommendedName>
</protein>
<keyword evidence="5 6" id="KW-0411">Iron-sulfur</keyword>
<dbReference type="PROSITE" id="PS00198">
    <property type="entry name" value="4FE4S_FER_1"/>
    <property type="match status" value="1"/>
</dbReference>
<evidence type="ECO:0000256" key="1">
    <source>
        <dbReference type="ARBA" id="ARBA00022448"/>
    </source>
</evidence>
<feature type="domain" description="4Fe-4S ferredoxin-type" evidence="7">
    <location>
        <begin position="1"/>
        <end position="29"/>
    </location>
</feature>